<gene>
    <name evidence="3" type="ORF">JHD44_06400</name>
</gene>
<proteinExistence type="predicted"/>
<comment type="caution">
    <text evidence="3">The sequence shown here is derived from an EMBL/GenBank/DDBJ whole genome shotgun (WGS) entry which is preliminary data.</text>
</comment>
<feature type="domain" description="FAD dependent oxidoreductase" evidence="2">
    <location>
        <begin position="4"/>
        <end position="393"/>
    </location>
</feature>
<evidence type="ECO:0000313" key="4">
    <source>
        <dbReference type="Proteomes" id="UP000598488"/>
    </source>
</evidence>
<dbReference type="Proteomes" id="UP000598488">
    <property type="component" value="Unassembled WGS sequence"/>
</dbReference>
<dbReference type="InterPro" id="IPR006076">
    <property type="entry name" value="FAD-dep_OxRdtase"/>
</dbReference>
<dbReference type="PANTHER" id="PTHR13847">
    <property type="entry name" value="SARCOSINE DEHYDROGENASE-RELATED"/>
    <property type="match status" value="1"/>
</dbReference>
<evidence type="ECO:0000259" key="2">
    <source>
        <dbReference type="Pfam" id="PF01266"/>
    </source>
</evidence>
<accession>A0ABS0Z9H5</accession>
<protein>
    <submittedName>
        <fullName evidence="3">FAD-binding oxidoreductase</fullName>
    </submittedName>
</protein>
<dbReference type="EMBL" id="JAEMUH010000005">
    <property type="protein sequence ID" value="MBJ7550305.1"/>
    <property type="molecule type" value="Genomic_DNA"/>
</dbReference>
<dbReference type="Pfam" id="PF01266">
    <property type="entry name" value="DAO"/>
    <property type="match status" value="1"/>
</dbReference>
<dbReference type="SUPFAM" id="SSF51905">
    <property type="entry name" value="FAD/NAD(P)-binding domain"/>
    <property type="match status" value="1"/>
</dbReference>
<evidence type="ECO:0000256" key="1">
    <source>
        <dbReference type="ARBA" id="ARBA00023002"/>
    </source>
</evidence>
<sequence length="411" mass="45464">MTSVYVVGSGIVGVSCALNLQEKGFDVTLLDRSSDVKETSFGNAGVIARSSAFLMNNKNLIPNLRKYIFNQSLAVRLDYSYLIKNANWASRFLYQSLSHHSEKNIRSLDALISHAVPEHKKWLEKSGQLGRLKELGWLKLFRTEQGVQGTVYEQSIYRELGINIQILTQDDIASLEPALKPIYKSGLHIKDTASVDHPGEVTQHYIDLFLSLGGKQVIDNVSKITRSNGVLVLHGNNKEYQADRLVLAAGPWSNDLLKGFAKPLPMCFERGYHQHFDVPKGTTLERPFLDADKSFVVAHTTQGYRVTCGSELKDKDAPNSPDQLQAVVPFAKQALNMGNVIGSSIWKGNRPTLPDSLPAIGPCPDQENVWLAFGHQHVGFSTGPITGRLIAEMVVGEPTLIDATPFLPNRF</sequence>
<dbReference type="Gene3D" id="3.30.9.10">
    <property type="entry name" value="D-Amino Acid Oxidase, subunit A, domain 2"/>
    <property type="match status" value="1"/>
</dbReference>
<name>A0ABS0Z9H5_9GAMM</name>
<keyword evidence="1" id="KW-0560">Oxidoreductase</keyword>
<dbReference type="Gene3D" id="3.50.50.60">
    <property type="entry name" value="FAD/NAD(P)-binding domain"/>
    <property type="match status" value="2"/>
</dbReference>
<reference evidence="3 4" key="1">
    <citation type="submission" date="2020-12" db="EMBL/GenBank/DDBJ databases">
        <title>Comparative genome analysis of fungal antagonists Marinomonas ostreistagni 398 and M. spartinae 468.</title>
        <authorList>
            <person name="Fields J.L."/>
            <person name="Mavrodi O.V."/>
            <person name="Biber P.D."/>
            <person name="Indest K.J."/>
            <person name="Mavrodi D.V."/>
        </authorList>
    </citation>
    <scope>NUCLEOTIDE SEQUENCE [LARGE SCALE GENOMIC DNA]</scope>
    <source>
        <strain evidence="3 4">USM7</strain>
    </source>
</reference>
<dbReference type="PANTHER" id="PTHR13847:SF289">
    <property type="entry name" value="GLYCINE OXIDASE"/>
    <property type="match status" value="1"/>
</dbReference>
<organism evidence="3 4">
    <name type="scientific">Marinomonas ostreistagni</name>
    <dbReference type="NCBI Taxonomy" id="359209"/>
    <lineage>
        <taxon>Bacteria</taxon>
        <taxon>Pseudomonadati</taxon>
        <taxon>Pseudomonadota</taxon>
        <taxon>Gammaproteobacteria</taxon>
        <taxon>Oceanospirillales</taxon>
        <taxon>Oceanospirillaceae</taxon>
        <taxon>Marinomonas</taxon>
    </lineage>
</organism>
<keyword evidence="4" id="KW-1185">Reference proteome</keyword>
<dbReference type="RefSeq" id="WP_199461938.1">
    <property type="nucleotide sequence ID" value="NZ_JAEMUH010000005.1"/>
</dbReference>
<dbReference type="InterPro" id="IPR036188">
    <property type="entry name" value="FAD/NAD-bd_sf"/>
</dbReference>
<evidence type="ECO:0000313" key="3">
    <source>
        <dbReference type="EMBL" id="MBJ7550305.1"/>
    </source>
</evidence>